<comment type="caution">
    <text evidence="1">The sequence shown here is derived from an EMBL/GenBank/DDBJ whole genome shotgun (WGS) entry which is preliminary data.</text>
</comment>
<name>A0A4C1ZHW8_EUMVA</name>
<organism evidence="1 2">
    <name type="scientific">Eumeta variegata</name>
    <name type="common">Bagworm moth</name>
    <name type="synonym">Eumeta japonica</name>
    <dbReference type="NCBI Taxonomy" id="151549"/>
    <lineage>
        <taxon>Eukaryota</taxon>
        <taxon>Metazoa</taxon>
        <taxon>Ecdysozoa</taxon>
        <taxon>Arthropoda</taxon>
        <taxon>Hexapoda</taxon>
        <taxon>Insecta</taxon>
        <taxon>Pterygota</taxon>
        <taxon>Neoptera</taxon>
        <taxon>Endopterygota</taxon>
        <taxon>Lepidoptera</taxon>
        <taxon>Glossata</taxon>
        <taxon>Ditrysia</taxon>
        <taxon>Tineoidea</taxon>
        <taxon>Psychidae</taxon>
        <taxon>Oiketicinae</taxon>
        <taxon>Eumeta</taxon>
    </lineage>
</organism>
<dbReference type="AlphaFoldDB" id="A0A4C1ZHW8"/>
<protein>
    <submittedName>
        <fullName evidence="1">Uncharacterized protein</fullName>
    </submittedName>
</protein>
<gene>
    <name evidence="1" type="ORF">EVAR_69177_1</name>
</gene>
<evidence type="ECO:0000313" key="2">
    <source>
        <dbReference type="Proteomes" id="UP000299102"/>
    </source>
</evidence>
<evidence type="ECO:0000313" key="1">
    <source>
        <dbReference type="EMBL" id="GBP86509.1"/>
    </source>
</evidence>
<dbReference type="Proteomes" id="UP000299102">
    <property type="component" value="Unassembled WGS sequence"/>
</dbReference>
<proteinExistence type="predicted"/>
<accession>A0A4C1ZHW8</accession>
<sequence>MHMRSMHAAIRPAGVCNTRTAALRSICMHPVVSPAASRRLELASNERGGVEGRVEEFNTCIVLYHSQPNSKRQSFVRCTVNGMRPHTQRDKIKKCMPGFARLLRRLVPYEPSMYSHTADFF</sequence>
<reference evidence="1 2" key="1">
    <citation type="journal article" date="2019" name="Commun. Biol.">
        <title>The bagworm genome reveals a unique fibroin gene that provides high tensile strength.</title>
        <authorList>
            <person name="Kono N."/>
            <person name="Nakamura H."/>
            <person name="Ohtoshi R."/>
            <person name="Tomita M."/>
            <person name="Numata K."/>
            <person name="Arakawa K."/>
        </authorList>
    </citation>
    <scope>NUCLEOTIDE SEQUENCE [LARGE SCALE GENOMIC DNA]</scope>
</reference>
<keyword evidence="2" id="KW-1185">Reference proteome</keyword>
<dbReference type="EMBL" id="BGZK01001799">
    <property type="protein sequence ID" value="GBP86509.1"/>
    <property type="molecule type" value="Genomic_DNA"/>
</dbReference>